<keyword evidence="3" id="KW-1185">Reference proteome</keyword>
<name>A0ABD6F4P7_9BILA</name>
<dbReference type="AlphaFoldDB" id="A0ABD6F4P7"/>
<comment type="caution">
    <text evidence="2">The sequence shown here is derived from an EMBL/GenBank/DDBJ whole genome shotgun (WGS) entry which is preliminary data.</text>
</comment>
<dbReference type="Pfam" id="PF24415">
    <property type="entry name" value="Ig_Irg-7"/>
    <property type="match status" value="1"/>
</dbReference>
<reference evidence="2 3" key="1">
    <citation type="submission" date="2024-08" db="EMBL/GenBank/DDBJ databases">
        <title>Gnathostoma spinigerum genome.</title>
        <authorList>
            <person name="Gonzalez-Bertolin B."/>
            <person name="Monzon S."/>
            <person name="Zaballos A."/>
            <person name="Jimenez P."/>
            <person name="Dekumyoy P."/>
            <person name="Varona S."/>
            <person name="Cuesta I."/>
            <person name="Sumanam S."/>
            <person name="Adisakwattana P."/>
            <person name="Gasser R.B."/>
            <person name="Hernandez-Gonzalez A."/>
            <person name="Young N.D."/>
            <person name="Perteguer M.J."/>
        </authorList>
    </citation>
    <scope>NUCLEOTIDE SEQUENCE [LARGE SCALE GENOMIC DNA]</scope>
    <source>
        <strain evidence="2">AL3</strain>
        <tissue evidence="2">Liver</tissue>
    </source>
</reference>
<sequence length="114" mass="12581">MSGQSFVWVGFVGSENITKDITQRSPLKGKNRIVAHVGIGTEASFGDVTLAHLIDFSTGKLKVLPFKKRVGCAYDFISKAFMCDRGSPFTMVVFGKDSNGIRFRRHIGTFELFG</sequence>
<evidence type="ECO:0000313" key="2">
    <source>
        <dbReference type="EMBL" id="MFH4984750.1"/>
    </source>
</evidence>
<protein>
    <recommendedName>
        <fullName evidence="1">Irg-7-like Ig-like domain-containing protein</fullName>
    </recommendedName>
</protein>
<feature type="domain" description="Irg-7-like Ig-like" evidence="1">
    <location>
        <begin position="18"/>
        <end position="108"/>
    </location>
</feature>
<accession>A0ABD6F4P7</accession>
<proteinExistence type="predicted"/>
<organism evidence="2 3">
    <name type="scientific">Gnathostoma spinigerum</name>
    <dbReference type="NCBI Taxonomy" id="75299"/>
    <lineage>
        <taxon>Eukaryota</taxon>
        <taxon>Metazoa</taxon>
        <taxon>Ecdysozoa</taxon>
        <taxon>Nematoda</taxon>
        <taxon>Chromadorea</taxon>
        <taxon>Rhabditida</taxon>
        <taxon>Spirurina</taxon>
        <taxon>Gnathostomatomorpha</taxon>
        <taxon>Gnathostomatoidea</taxon>
        <taxon>Gnathostomatidae</taxon>
        <taxon>Gnathostoma</taxon>
    </lineage>
</organism>
<evidence type="ECO:0000259" key="1">
    <source>
        <dbReference type="Pfam" id="PF24415"/>
    </source>
</evidence>
<dbReference type="InterPro" id="IPR057085">
    <property type="entry name" value="Ig_Irg-7"/>
</dbReference>
<evidence type="ECO:0000313" key="3">
    <source>
        <dbReference type="Proteomes" id="UP001608902"/>
    </source>
</evidence>
<dbReference type="Proteomes" id="UP001608902">
    <property type="component" value="Unassembled WGS sequence"/>
</dbReference>
<gene>
    <name evidence="2" type="ORF">AB6A40_011459</name>
</gene>
<dbReference type="EMBL" id="JBGFUD010020759">
    <property type="protein sequence ID" value="MFH4984750.1"/>
    <property type="molecule type" value="Genomic_DNA"/>
</dbReference>